<feature type="region of interest" description="Disordered" evidence="1">
    <location>
        <begin position="270"/>
        <end position="309"/>
    </location>
</feature>
<proteinExistence type="predicted"/>
<accession>A0AAD3D0U1</accession>
<feature type="compositionally biased region" description="Basic and acidic residues" evidence="1">
    <location>
        <begin position="281"/>
        <end position="309"/>
    </location>
</feature>
<keyword evidence="3" id="KW-1185">Reference proteome</keyword>
<evidence type="ECO:0000313" key="2">
    <source>
        <dbReference type="EMBL" id="GFH55718.1"/>
    </source>
</evidence>
<sequence length="309" mass="36043">MSTNKIYNRFIDSSDDTTLVDTGNQNPIYSKRAKILPMESSNKTPPTAIPAASLPIEAKPKEFVQVDVEYLNLLHKKCYPNAYARFPSINFSIFTWDAFNDFGIKKHDFEKVFAYYCFQIEHSSFRHYKKENCKRGKIQSRGDYSTYEYISDCCDSCILKVRKMKDENLPATVEVLQGHSVNCPARVTRKIIGKDSRFGKGILRYHPDVIEYVLRSTGKWFDYVAFKKFLKEEVFIEKEYAKSFIQELVKVVRDPNADAARTSKKFNQVKSKFNQAKKRKVENNTAEKVEIRNEDQIKEQDEPKKEFHA</sequence>
<comment type="caution">
    <text evidence="2">The sequence shown here is derived from an EMBL/GenBank/DDBJ whole genome shotgun (WGS) entry which is preliminary data.</text>
</comment>
<dbReference type="Proteomes" id="UP001054902">
    <property type="component" value="Unassembled WGS sequence"/>
</dbReference>
<reference evidence="2 3" key="1">
    <citation type="journal article" date="2021" name="Sci. Rep.">
        <title>The genome of the diatom Chaetoceros tenuissimus carries an ancient integrated fragment of an extant virus.</title>
        <authorList>
            <person name="Hongo Y."/>
            <person name="Kimura K."/>
            <person name="Takaki Y."/>
            <person name="Yoshida Y."/>
            <person name="Baba S."/>
            <person name="Kobayashi G."/>
            <person name="Nagasaki K."/>
            <person name="Hano T."/>
            <person name="Tomaru Y."/>
        </authorList>
    </citation>
    <scope>NUCLEOTIDE SEQUENCE [LARGE SCALE GENOMIC DNA]</scope>
    <source>
        <strain evidence="2 3">NIES-3715</strain>
    </source>
</reference>
<organism evidence="2 3">
    <name type="scientific">Chaetoceros tenuissimus</name>
    <dbReference type="NCBI Taxonomy" id="426638"/>
    <lineage>
        <taxon>Eukaryota</taxon>
        <taxon>Sar</taxon>
        <taxon>Stramenopiles</taxon>
        <taxon>Ochrophyta</taxon>
        <taxon>Bacillariophyta</taxon>
        <taxon>Coscinodiscophyceae</taxon>
        <taxon>Chaetocerotophycidae</taxon>
        <taxon>Chaetocerotales</taxon>
        <taxon>Chaetocerotaceae</taxon>
        <taxon>Chaetoceros</taxon>
    </lineage>
</organism>
<name>A0AAD3D0U1_9STRA</name>
<protein>
    <submittedName>
        <fullName evidence="2">Uncharacterized protein</fullName>
    </submittedName>
</protein>
<dbReference type="AlphaFoldDB" id="A0AAD3D0U1"/>
<dbReference type="EMBL" id="BLLK01000051">
    <property type="protein sequence ID" value="GFH55718.1"/>
    <property type="molecule type" value="Genomic_DNA"/>
</dbReference>
<gene>
    <name evidence="2" type="ORF">CTEN210_12194</name>
</gene>
<evidence type="ECO:0000256" key="1">
    <source>
        <dbReference type="SAM" id="MobiDB-lite"/>
    </source>
</evidence>
<evidence type="ECO:0000313" key="3">
    <source>
        <dbReference type="Proteomes" id="UP001054902"/>
    </source>
</evidence>